<dbReference type="EMBL" id="SIHJ01000005">
    <property type="protein sequence ID" value="TWT30316.1"/>
    <property type="molecule type" value="Genomic_DNA"/>
</dbReference>
<comment type="caution">
    <text evidence="1">The sequence shown here is derived from an EMBL/GenBank/DDBJ whole genome shotgun (WGS) entry which is preliminary data.</text>
</comment>
<gene>
    <name evidence="1" type="ORF">KOR34_48740</name>
</gene>
<accession>A0A5C5UVA4</accession>
<dbReference type="AlphaFoldDB" id="A0A5C5UVA4"/>
<organism evidence="1 2">
    <name type="scientific">Posidoniimonas corsicana</name>
    <dbReference type="NCBI Taxonomy" id="1938618"/>
    <lineage>
        <taxon>Bacteria</taxon>
        <taxon>Pseudomonadati</taxon>
        <taxon>Planctomycetota</taxon>
        <taxon>Planctomycetia</taxon>
        <taxon>Pirellulales</taxon>
        <taxon>Lacipirellulaceae</taxon>
        <taxon>Posidoniimonas</taxon>
    </lineage>
</organism>
<dbReference type="RefSeq" id="WP_146568676.1">
    <property type="nucleotide sequence ID" value="NZ_SIHJ01000005.1"/>
</dbReference>
<dbReference type="OrthoDB" id="7061165at2"/>
<dbReference type="Proteomes" id="UP000316714">
    <property type="component" value="Unassembled WGS sequence"/>
</dbReference>
<protein>
    <submittedName>
        <fullName evidence="1">Uncharacterized protein</fullName>
    </submittedName>
</protein>
<keyword evidence="2" id="KW-1185">Reference proteome</keyword>
<name>A0A5C5UVA4_9BACT</name>
<proteinExistence type="predicted"/>
<reference evidence="1 2" key="1">
    <citation type="submission" date="2019-02" db="EMBL/GenBank/DDBJ databases">
        <title>Deep-cultivation of Planctomycetes and their phenomic and genomic characterization uncovers novel biology.</title>
        <authorList>
            <person name="Wiegand S."/>
            <person name="Jogler M."/>
            <person name="Boedeker C."/>
            <person name="Pinto D."/>
            <person name="Vollmers J."/>
            <person name="Rivas-Marin E."/>
            <person name="Kohn T."/>
            <person name="Peeters S.H."/>
            <person name="Heuer A."/>
            <person name="Rast P."/>
            <person name="Oberbeckmann S."/>
            <person name="Bunk B."/>
            <person name="Jeske O."/>
            <person name="Meyerdierks A."/>
            <person name="Storesund J.E."/>
            <person name="Kallscheuer N."/>
            <person name="Luecker S."/>
            <person name="Lage O.M."/>
            <person name="Pohl T."/>
            <person name="Merkel B.J."/>
            <person name="Hornburger P."/>
            <person name="Mueller R.-W."/>
            <person name="Bruemmer F."/>
            <person name="Labrenz M."/>
            <person name="Spormann A.M."/>
            <person name="Op Den Camp H."/>
            <person name="Overmann J."/>
            <person name="Amann R."/>
            <person name="Jetten M.S.M."/>
            <person name="Mascher T."/>
            <person name="Medema M.H."/>
            <person name="Devos D.P."/>
            <person name="Kaster A.-K."/>
            <person name="Ovreas L."/>
            <person name="Rohde M."/>
            <person name="Galperin M.Y."/>
            <person name="Jogler C."/>
        </authorList>
    </citation>
    <scope>NUCLEOTIDE SEQUENCE [LARGE SCALE GENOMIC DNA]</scope>
    <source>
        <strain evidence="1 2">KOR34</strain>
    </source>
</reference>
<sequence>MLDARSPEDRRDSTARRFFAGLTEYAFQSRLGVVDPPLVDYVSELLERFVSTSSVYGVRGVRGEQLTQVADMLAEAEARIGPARRRVHRHIGDFTLFWMGVYPEMAERIKRMGLKDALLDYRDQGRRAYFLASRIPTENTNAPGDLLERMADQFELIEYGLAEVRRLWDERDNENEPLGIIV</sequence>
<evidence type="ECO:0000313" key="2">
    <source>
        <dbReference type="Proteomes" id="UP000316714"/>
    </source>
</evidence>
<evidence type="ECO:0000313" key="1">
    <source>
        <dbReference type="EMBL" id="TWT30316.1"/>
    </source>
</evidence>